<accession>A0AAF0EVC0</accession>
<proteinExistence type="predicted"/>
<feature type="compositionally biased region" description="Low complexity" evidence="1">
    <location>
        <begin position="235"/>
        <end position="247"/>
    </location>
</feature>
<evidence type="ECO:0000313" key="3">
    <source>
        <dbReference type="EMBL" id="WFD35735.1"/>
    </source>
</evidence>
<dbReference type="PROSITE" id="PS50006">
    <property type="entry name" value="FHA_DOMAIN"/>
    <property type="match status" value="1"/>
</dbReference>
<organism evidence="3 4">
    <name type="scientific">Malassezia cuniculi</name>
    <dbReference type="NCBI Taxonomy" id="948313"/>
    <lineage>
        <taxon>Eukaryota</taxon>
        <taxon>Fungi</taxon>
        <taxon>Dikarya</taxon>
        <taxon>Basidiomycota</taxon>
        <taxon>Ustilaginomycotina</taxon>
        <taxon>Malasseziomycetes</taxon>
        <taxon>Malasseziales</taxon>
        <taxon>Malasseziaceae</taxon>
        <taxon>Malassezia</taxon>
    </lineage>
</organism>
<evidence type="ECO:0000259" key="2">
    <source>
        <dbReference type="PROSITE" id="PS50006"/>
    </source>
</evidence>
<dbReference type="InterPro" id="IPR000253">
    <property type="entry name" value="FHA_dom"/>
</dbReference>
<sequence length="714" mass="75818">MHQPLTPVPSSDRDAPPSPQAHKHKNAFPSARLATPPPSSPPRGIFYQKNRSPVKRARPSHEHVVEVEDVCGIEGSELCGSYTTALVIGRSNSRIVTVPGISSLVGNQPVKRVCLPKHAQYVSRAHAVVRWVPFATALNDGGDLLDGAFIVKILGQNGLIVDGKRHRGGRVLRLVPGKTELDFFGTKLNFVAPVRNKKQVIQRALRSAESPTKRGAPAYSDDLDQQTFAQALAEPSSPAHDTSSSPAPSSPTPLERMREEPQSPSTRVARMQRAKQTESIVPETQELPVATPEAPAVETTVTKSPLSPPVYAPVLPSTPEPASLSPIAALRVTPAPADTAYLPAAALSAGAAPEQETRETETTTPIPSKDDAPVSMPASLPAPAPAPAPVPAPVPVPALAPAPAAIPVPPAPAAIPAPTSTPSALTSTPSAPTPTPTPTSTSTATPIPASTCATPPPSTRAAGNSKRTSPLPAADFAAPKSSSTDLTSLADELVARISPTYDLTGLLAGAIVFHRTATISASEAVRSVLATNPGMMRGEAGARIAAFSPSKRKLHTNGQRVPECGEIVAGWLDVDENPRWAAAARRAWHVRLTAELERGPMFGEIQRPGKDRAGNQLESWFHYDKDSDPDPERAANLGAFAKPMRKAVRSQKPIFWKRSEFKKATTGSDGEPEKLPYSPRASESRKRQRRDERRDEDQVLTDSDGTGSSRKKQK</sequence>
<feature type="region of interest" description="Disordered" evidence="1">
    <location>
        <begin position="1"/>
        <end position="45"/>
    </location>
</feature>
<dbReference type="Proteomes" id="UP001219933">
    <property type="component" value="Chromosome 3"/>
</dbReference>
<name>A0AAF0EVC0_9BASI</name>
<keyword evidence="4" id="KW-1185">Reference proteome</keyword>
<evidence type="ECO:0000313" key="4">
    <source>
        <dbReference type="Proteomes" id="UP001219933"/>
    </source>
</evidence>
<evidence type="ECO:0000256" key="1">
    <source>
        <dbReference type="SAM" id="MobiDB-lite"/>
    </source>
</evidence>
<dbReference type="EMBL" id="CP119879">
    <property type="protein sequence ID" value="WFD35735.1"/>
    <property type="molecule type" value="Genomic_DNA"/>
</dbReference>
<protein>
    <recommendedName>
        <fullName evidence="2">FHA domain-containing protein</fullName>
    </recommendedName>
</protein>
<feature type="region of interest" description="Disordered" evidence="1">
    <location>
        <begin position="348"/>
        <end position="388"/>
    </location>
</feature>
<feature type="domain" description="FHA" evidence="2">
    <location>
        <begin position="86"/>
        <end position="166"/>
    </location>
</feature>
<feature type="compositionally biased region" description="Low complexity" evidence="1">
    <location>
        <begin position="438"/>
        <end position="453"/>
    </location>
</feature>
<dbReference type="AlphaFoldDB" id="A0AAF0EVC0"/>
<feature type="compositionally biased region" description="Basic and acidic residues" evidence="1">
    <location>
        <begin position="682"/>
        <end position="697"/>
    </location>
</feature>
<reference evidence="3" key="1">
    <citation type="submission" date="2023-03" db="EMBL/GenBank/DDBJ databases">
        <title>Mating type loci evolution in Malassezia.</title>
        <authorList>
            <person name="Coelho M.A."/>
        </authorList>
    </citation>
    <scope>NUCLEOTIDE SEQUENCE</scope>
    <source>
        <strain evidence="3">CBS 11721</strain>
    </source>
</reference>
<feature type="region of interest" description="Disordered" evidence="1">
    <location>
        <begin position="413"/>
        <end position="483"/>
    </location>
</feature>
<gene>
    <name evidence="3" type="ORF">MCUN1_002596</name>
</gene>
<feature type="region of interest" description="Disordered" evidence="1">
    <location>
        <begin position="232"/>
        <end position="279"/>
    </location>
</feature>
<feature type="compositionally biased region" description="Low complexity" evidence="1">
    <location>
        <begin position="416"/>
        <end position="430"/>
    </location>
</feature>
<feature type="region of interest" description="Disordered" evidence="1">
    <location>
        <begin position="657"/>
        <end position="714"/>
    </location>
</feature>